<dbReference type="SUPFAM" id="SSF52540">
    <property type="entry name" value="P-loop containing nucleoside triphosphate hydrolases"/>
    <property type="match status" value="1"/>
</dbReference>
<dbReference type="InterPro" id="IPR049963">
    <property type="entry name" value="Ppl_antiphage"/>
</dbReference>
<feature type="domain" description="RecF/RecN/SMC N-terminal" evidence="1">
    <location>
        <begin position="283"/>
        <end position="862"/>
    </location>
</feature>
<dbReference type="InterPro" id="IPR027417">
    <property type="entry name" value="P-loop_NTPase"/>
</dbReference>
<evidence type="ECO:0000259" key="1">
    <source>
        <dbReference type="Pfam" id="PF02463"/>
    </source>
</evidence>
<dbReference type="NCBIfam" id="NF045780">
    <property type="entry name" value="TrlF_fam_ATP"/>
    <property type="match status" value="1"/>
</dbReference>
<accession>A0ABX5DIM6</accession>
<dbReference type="SUPFAM" id="SSF89550">
    <property type="entry name" value="PHP domain-like"/>
    <property type="match status" value="1"/>
</dbReference>
<dbReference type="Pfam" id="PF02463">
    <property type="entry name" value="SMC_N"/>
    <property type="match status" value="1"/>
</dbReference>
<comment type="caution">
    <text evidence="2">The sequence shown here is derived from an EMBL/GenBank/DDBJ whole genome shotgun (WGS) entry which is preliminary data.</text>
</comment>
<gene>
    <name evidence="2" type="ORF">COR51_03020</name>
</gene>
<dbReference type="NCBIfam" id="NF042955">
    <property type="entry name" value="Ppl_antiphage"/>
    <property type="match status" value="1"/>
</dbReference>
<dbReference type="Gene3D" id="3.20.20.140">
    <property type="entry name" value="Metal-dependent hydrolases"/>
    <property type="match status" value="1"/>
</dbReference>
<dbReference type="Proteomes" id="UP000238163">
    <property type="component" value="Unassembled WGS sequence"/>
</dbReference>
<organism evidence="2 3">
    <name type="scientific">Vibrio mediterranei</name>
    <dbReference type="NCBI Taxonomy" id="689"/>
    <lineage>
        <taxon>Bacteria</taxon>
        <taxon>Pseudomonadati</taxon>
        <taxon>Pseudomonadota</taxon>
        <taxon>Gammaproteobacteria</taxon>
        <taxon>Vibrionales</taxon>
        <taxon>Vibrionaceae</taxon>
        <taxon>Vibrio</taxon>
    </lineage>
</organism>
<dbReference type="RefSeq" id="WP_096441623.1">
    <property type="nucleotide sequence ID" value="NZ_NWTN01000001.1"/>
</dbReference>
<proteinExistence type="predicted"/>
<reference evidence="2 3" key="2">
    <citation type="submission" date="2018-03" db="EMBL/GenBank/DDBJ databases">
        <title>Genetic Diversity and Phenotypic Plasticity of AHL Mediated Quorum Sensing in Environmental Strains of Vibrio mediterranei.</title>
        <authorList>
            <person name="Lantoine F."/>
            <person name="Vouve F."/>
        </authorList>
    </citation>
    <scope>NUCLEOTIDE SEQUENCE [LARGE SCALE GENOMIC DNA]</scope>
    <source>
        <strain evidence="2 3">17LN0615E</strain>
    </source>
</reference>
<dbReference type="InterPro" id="IPR016195">
    <property type="entry name" value="Pol/histidinol_Pase-like"/>
</dbReference>
<reference evidence="2 3" key="1">
    <citation type="submission" date="2017-09" db="EMBL/GenBank/DDBJ databases">
        <authorList>
            <person name="Girard L."/>
            <person name="Lami R."/>
            <person name="Suzuki M."/>
            <person name="Baudart J."/>
        </authorList>
    </citation>
    <scope>NUCLEOTIDE SEQUENCE [LARGE SCALE GENOMIC DNA]</scope>
    <source>
        <strain evidence="2 3">17LN0615E</strain>
    </source>
</reference>
<evidence type="ECO:0000313" key="2">
    <source>
        <dbReference type="EMBL" id="PRQ69582.1"/>
    </source>
</evidence>
<name>A0ABX5DIM6_9VIBR</name>
<dbReference type="Gene3D" id="3.40.50.300">
    <property type="entry name" value="P-loop containing nucleotide triphosphate hydrolases"/>
    <property type="match status" value="2"/>
</dbReference>
<dbReference type="InterPro" id="IPR054787">
    <property type="entry name" value="TrlF_ATPase"/>
</dbReference>
<dbReference type="InterPro" id="IPR003395">
    <property type="entry name" value="RecF/RecN/SMC_N"/>
</dbReference>
<evidence type="ECO:0000313" key="3">
    <source>
        <dbReference type="Proteomes" id="UP000238163"/>
    </source>
</evidence>
<protein>
    <submittedName>
        <fullName evidence="2">Histidinol phosphatase</fullName>
    </submittedName>
</protein>
<dbReference type="EMBL" id="NWTN01000001">
    <property type="protein sequence ID" value="PRQ69582.1"/>
    <property type="molecule type" value="Genomic_DNA"/>
</dbReference>
<sequence length="903" mass="101117">MHWEHELQVVGSKWFKVDFHCHSPASDDFPRSDKALSCTSREWLLGQMSNEVDCVVLSDHNTGDGLDTMRAELEALKVEHESGEDNGYRDIVIMPAVELTAAGNVHVLAILHDDATSSTISELVGSCGLPSVQGKNHSVELSQGARGIVEAIHAFHSPTLAILAHVDKDKGVFKNDNQVSVSAVFDAKPDAIELIDDVDVLRNYEKKLIEDLAWIKGSDAHSIDEMGQGYTWVKMIEPSFEGLKVALSDPKHCISRGPKQPPAIPSKRIIKLTLKTKMCQDISGGPINIELSPWYTSIVGSRGSGKSTLIEAMRLSLRRDEHLPQIQQSNINAFKEVSQNGAMTPDSFVELEYHKGQDQYRLAWSPTKTSFQHFKMESGQWEEEDTFNTSRFPVSIYSQKMLYEMATKPNSFLSVIDESDTVNYTKWEQEKLDLETKYKQLCFEEREALRAISNLITTKGNLQDVDRKLQTLKEAGLESLQQLLTSDKEELGKARDSKQKVDDLIERLEGICTESTAGEIDDPESNLGKWQLEVNEIHDTLNAAVLVLIGESKAKLVKSTEQAYYQTLKGRIEANSADLSTKVSELEDAKIDPKELSALMDSQAELQLTLSNEQGLKDALALVQERKAELYGKLVTHRKNLTKVRNQFIEELGLTELRIKVLPLACSSEQLVKGYQAASGIERFESHIFDGGTPNSLLFAMENLNKFNPQSAEKRYAELEKLKRFHIASVKKEQSDDYASIHGSLRARLGQLQDERLDELHCWFPDDGLQIEFQDSMKQFRQLERASPGQKSASMLSFLMSYGEDPLILDQPEDDLDCAMLASSVIPAISNNKKRRQLVVVTHSAPIVVNGDAELVVGMQQQAQRLEPYISGGLQEEAVKGFICNQMEGGEKAFRTRFKRIIG</sequence>
<keyword evidence="3" id="KW-1185">Reference proteome</keyword>